<protein>
    <submittedName>
        <fullName evidence="1">Uncharacterized protein</fullName>
    </submittedName>
</protein>
<dbReference type="KEGG" id="bmeg:BG04_412"/>
<organism evidence="1 2">
    <name type="scientific">Priestia megaterium (strain ATCC 14581 / DSM 32 / CCUG 1817 / JCM 2506 / NBRC 15308 / NCIMB 9376 / NCTC 10342 / NRRL B-14308 / VKM B-512 / Ford 19)</name>
    <name type="common">Bacillus megaterium</name>
    <dbReference type="NCBI Taxonomy" id="1348623"/>
    <lineage>
        <taxon>Bacteria</taxon>
        <taxon>Bacillati</taxon>
        <taxon>Bacillota</taxon>
        <taxon>Bacilli</taxon>
        <taxon>Bacillales</taxon>
        <taxon>Bacillaceae</taxon>
        <taxon>Priestia</taxon>
    </lineage>
</organism>
<dbReference type="HOGENOM" id="CLU_2535631_0_0_9"/>
<reference evidence="1 2" key="1">
    <citation type="journal article" date="2015" name="Genome Announc.">
        <title>Complete genome sequences for 35 biothreat assay-relevant bacillus species.</title>
        <authorList>
            <person name="Johnson S.L."/>
            <person name="Daligault H.E."/>
            <person name="Davenport K.W."/>
            <person name="Jaissle J."/>
            <person name="Frey K.G."/>
            <person name="Ladner J.T."/>
            <person name="Broomall S.M."/>
            <person name="Bishop-Lilly K.A."/>
            <person name="Bruce D.C."/>
            <person name="Gibbons H.S."/>
            <person name="Coyne S.R."/>
            <person name="Lo C.C."/>
            <person name="Meincke L."/>
            <person name="Munk A.C."/>
            <person name="Koroleva G.I."/>
            <person name="Rosenzweig C.N."/>
            <person name="Palacios G.F."/>
            <person name="Redden C.L."/>
            <person name="Minogue T.D."/>
            <person name="Chain P.S."/>
        </authorList>
    </citation>
    <scope>NUCLEOTIDE SEQUENCE [LARGE SCALE GENOMIC DNA]</scope>
    <source>
        <strain evidence="2">ATCC 14581 / DSM 32 / JCM 2506 / NBRC 15308 / NCIMB 9376 / NCTC 10342 / NRRL B-14308 / VKM B-512</strain>
    </source>
</reference>
<dbReference type="EMBL" id="CP009920">
    <property type="protein sequence ID" value="AJI20873.1"/>
    <property type="molecule type" value="Genomic_DNA"/>
</dbReference>
<evidence type="ECO:0000313" key="1">
    <source>
        <dbReference type="EMBL" id="AJI20873.1"/>
    </source>
</evidence>
<name>A0A0B6AJX5_PRIM2</name>
<dbReference type="Proteomes" id="UP000031829">
    <property type="component" value="Chromosome"/>
</dbReference>
<evidence type="ECO:0000313" key="2">
    <source>
        <dbReference type="Proteomes" id="UP000031829"/>
    </source>
</evidence>
<gene>
    <name evidence="1" type="ORF">BG04_412</name>
</gene>
<dbReference type="AlphaFoldDB" id="A0A0B6AJX5"/>
<sequence length="83" mass="9727">MANEKMQEGLNRFIKEDLNDLLGRLFPLMDRECAEEKRKLIETAVEYIYSSGYHQGAKDLIETHRKDDYKLLRQKLASAPPEN</sequence>
<dbReference type="GeneID" id="93643920"/>
<proteinExistence type="predicted"/>
<accession>A0A0B6AJX5</accession>
<dbReference type="RefSeq" id="WP_034650120.1">
    <property type="nucleotide sequence ID" value="NZ_BCVB01000006.1"/>
</dbReference>